<gene>
    <name evidence="1" type="ORF">QG37_03902</name>
</gene>
<dbReference type="Proteomes" id="UP000037122">
    <property type="component" value="Unassembled WGS sequence"/>
</dbReference>
<evidence type="ECO:0000313" key="2">
    <source>
        <dbReference type="Proteomes" id="UP000037122"/>
    </source>
</evidence>
<proteinExistence type="predicted"/>
<name>A0A0L0P047_CANAR</name>
<protein>
    <submittedName>
        <fullName evidence="1">Uncharacterized protein</fullName>
    </submittedName>
</protein>
<sequence>MPVADFDNGVLLKLSPQDECITENDLGGLFPKGALDLRT</sequence>
<organism evidence="1 2">
    <name type="scientific">Candidozyma auris</name>
    <name type="common">Yeast</name>
    <name type="synonym">Candida auris</name>
    <dbReference type="NCBI Taxonomy" id="498019"/>
    <lineage>
        <taxon>Eukaryota</taxon>
        <taxon>Fungi</taxon>
        <taxon>Dikarya</taxon>
        <taxon>Ascomycota</taxon>
        <taxon>Saccharomycotina</taxon>
        <taxon>Pichiomycetes</taxon>
        <taxon>Metschnikowiaceae</taxon>
        <taxon>Candidozyma</taxon>
    </lineage>
</organism>
<accession>A0A0L0P047</accession>
<evidence type="ECO:0000313" key="1">
    <source>
        <dbReference type="EMBL" id="KND99355.1"/>
    </source>
</evidence>
<dbReference type="AlphaFoldDB" id="A0A0L0P047"/>
<dbReference type="VEuPathDB" id="FungiDB:QG37_03902"/>
<dbReference type="EMBL" id="LGST01000025">
    <property type="protein sequence ID" value="KND99355.1"/>
    <property type="molecule type" value="Genomic_DNA"/>
</dbReference>
<reference evidence="2" key="1">
    <citation type="journal article" date="2015" name="BMC Genomics">
        <title>Draft genome of a commonly misdiagnosed multidrug resistant pathogen Candida auris.</title>
        <authorList>
            <person name="Chatterjee S."/>
            <person name="Alampalli S.V."/>
            <person name="Nageshan R.K."/>
            <person name="Chettiar S.T."/>
            <person name="Joshi S."/>
            <person name="Tatu U.S."/>
        </authorList>
    </citation>
    <scope>NUCLEOTIDE SEQUENCE [LARGE SCALE GENOMIC DNA]</scope>
    <source>
        <strain evidence="2">6684</strain>
    </source>
</reference>
<comment type="caution">
    <text evidence="1">The sequence shown here is derived from an EMBL/GenBank/DDBJ whole genome shotgun (WGS) entry which is preliminary data.</text>
</comment>